<dbReference type="GO" id="GO:0000287">
    <property type="term" value="F:magnesium ion binding"/>
    <property type="evidence" value="ECO:0007669"/>
    <property type="project" value="InterPro"/>
</dbReference>
<keyword evidence="7 10" id="KW-0786">Thiamine pyrophosphate</keyword>
<evidence type="ECO:0000256" key="3">
    <source>
        <dbReference type="ARBA" id="ARBA00007812"/>
    </source>
</evidence>
<dbReference type="CDD" id="cd00568">
    <property type="entry name" value="TPP_enzymes"/>
    <property type="match status" value="1"/>
</dbReference>
<organism evidence="15 16">
    <name type="scientific">Corynebacterium casei UCMA 3821</name>
    <dbReference type="NCBI Taxonomy" id="1110505"/>
    <lineage>
        <taxon>Bacteria</taxon>
        <taxon>Bacillati</taxon>
        <taxon>Actinomycetota</taxon>
        <taxon>Actinomycetes</taxon>
        <taxon>Mycobacteriales</taxon>
        <taxon>Corynebacteriaceae</taxon>
        <taxon>Corynebacterium</taxon>
    </lineage>
</organism>
<evidence type="ECO:0000256" key="5">
    <source>
        <dbReference type="ARBA" id="ARBA00022630"/>
    </source>
</evidence>
<evidence type="ECO:0000259" key="14">
    <source>
        <dbReference type="Pfam" id="PF02776"/>
    </source>
</evidence>
<keyword evidence="5" id="KW-0285">Flavoprotein</keyword>
<dbReference type="InterPro" id="IPR045229">
    <property type="entry name" value="TPP_enz"/>
</dbReference>
<dbReference type="PANTHER" id="PTHR18968">
    <property type="entry name" value="THIAMINE PYROPHOSPHATE ENZYMES"/>
    <property type="match status" value="1"/>
</dbReference>
<evidence type="ECO:0000256" key="1">
    <source>
        <dbReference type="ARBA" id="ARBA00004974"/>
    </source>
</evidence>
<comment type="pathway">
    <text evidence="1">Amino-acid biosynthesis; L-isoleucine biosynthesis; L-isoleucine from 2-oxobutanoate: step 1/4.</text>
</comment>
<feature type="domain" description="Thiamine pyrophosphate enzyme TPP-binding" evidence="13">
    <location>
        <begin position="379"/>
        <end position="511"/>
    </location>
</feature>
<dbReference type="AlphaFoldDB" id="G7HZU2"/>
<dbReference type="UniPathway" id="UPA00049">
    <property type="reaction ID" value="UER00059"/>
</dbReference>
<sequence length="545" mass="57427">MHSVSEAIARILAPRVDKYFGIMGNGNAWFIDALERLNIGIIPVRHEVGTVAAADAYHRVTNEIAVATTTYGPGFTNTITALVESAKARVPVLLVTGSAPQDAPRPWDIDQAAMVASFGVETFTANPHDAAQQTHTALTQALRNRAPVVLEIAHDLGTLECIDPEFENILHAAEELPQPEVVCPNMQEVEEIASLLASAAHPLIVAGRGAKSAAAQVIDSASILRADVATSAPAQGLFNSNGEFRNLGICGGFASSAAAAEIQKADVVLVVGAGLNPFTMAFDQAFSADATIIQIGVTAQATHERVNSFLRASATEAVSALSATLRKQNFTPTPRAFANPNPKKHDKGNPLAPDGCLDPRSLMDAINNIVPANRLVVTDGGHFIGWANTYLDVPAADNMVLLGTTTQSIGLGFNSAVGVAAAAGTDKMTVLVTGDGGGLMALADAESFIREAHRGVIVVVNDAAYGAEIHRYATKGIDKAPMLIPEVDFAALVGAFGARSKIIHALEDLEDFRAWVNSDEPGTYSLDCRVSRDIIAPFMQELMKN</sequence>
<dbReference type="Pfam" id="PF02776">
    <property type="entry name" value="TPP_enzyme_N"/>
    <property type="match status" value="1"/>
</dbReference>
<dbReference type="Pfam" id="PF02775">
    <property type="entry name" value="TPP_enzyme_C"/>
    <property type="match status" value="1"/>
</dbReference>
<dbReference type="InterPro" id="IPR029061">
    <property type="entry name" value="THDP-binding"/>
</dbReference>
<evidence type="ECO:0000259" key="13">
    <source>
        <dbReference type="Pfam" id="PF02775"/>
    </source>
</evidence>
<evidence type="ECO:0000256" key="7">
    <source>
        <dbReference type="ARBA" id="ARBA00023052"/>
    </source>
</evidence>
<dbReference type="SUPFAM" id="SSF52467">
    <property type="entry name" value="DHS-like NAD/FAD-binding domain"/>
    <property type="match status" value="1"/>
</dbReference>
<keyword evidence="6" id="KW-0274">FAD</keyword>
<dbReference type="Gene3D" id="3.40.50.1220">
    <property type="entry name" value="TPP-binding domain"/>
    <property type="match status" value="1"/>
</dbReference>
<name>G7HZU2_9CORY</name>
<dbReference type="GO" id="GO:0030976">
    <property type="term" value="F:thiamine pyrophosphate binding"/>
    <property type="evidence" value="ECO:0007669"/>
    <property type="project" value="InterPro"/>
</dbReference>
<dbReference type="RefSeq" id="WP_006823159.1">
    <property type="nucleotide sequence ID" value="NZ_CAFW01000084.1"/>
</dbReference>
<dbReference type="PANTHER" id="PTHR18968:SF13">
    <property type="entry name" value="ACETOLACTATE SYNTHASE CATALYTIC SUBUNIT, MITOCHONDRIAL"/>
    <property type="match status" value="1"/>
</dbReference>
<dbReference type="InterPro" id="IPR012001">
    <property type="entry name" value="Thiamin_PyroP_enz_TPP-bd_dom"/>
</dbReference>
<comment type="catalytic activity">
    <reaction evidence="9">
        <text>2 pyruvate + H(+) = (2S)-2-acetolactate + CO2</text>
        <dbReference type="Rhea" id="RHEA:25249"/>
        <dbReference type="ChEBI" id="CHEBI:15361"/>
        <dbReference type="ChEBI" id="CHEBI:15378"/>
        <dbReference type="ChEBI" id="CHEBI:16526"/>
        <dbReference type="ChEBI" id="CHEBI:58476"/>
        <dbReference type="EC" id="2.2.1.6"/>
    </reaction>
</comment>
<dbReference type="Pfam" id="PF00205">
    <property type="entry name" value="TPP_enzyme_M"/>
    <property type="match status" value="1"/>
</dbReference>
<dbReference type="Proteomes" id="UP000004840">
    <property type="component" value="Unassembled WGS sequence"/>
</dbReference>
<feature type="domain" description="Thiamine pyrophosphate enzyme central" evidence="12">
    <location>
        <begin position="189"/>
        <end position="320"/>
    </location>
</feature>
<feature type="domain" description="Thiamine pyrophosphate enzyme N-terminal TPP-binding" evidence="14">
    <location>
        <begin position="3"/>
        <end position="102"/>
    </location>
</feature>
<dbReference type="GO" id="GO:0050660">
    <property type="term" value="F:flavin adenine dinucleotide binding"/>
    <property type="evidence" value="ECO:0007669"/>
    <property type="project" value="TreeGrafter"/>
</dbReference>
<dbReference type="GO" id="GO:0003984">
    <property type="term" value="F:acetolactate synthase activity"/>
    <property type="evidence" value="ECO:0007669"/>
    <property type="project" value="UniProtKB-EC"/>
</dbReference>
<evidence type="ECO:0000256" key="2">
    <source>
        <dbReference type="ARBA" id="ARBA00005025"/>
    </source>
</evidence>
<dbReference type="Gene3D" id="3.40.50.970">
    <property type="match status" value="2"/>
</dbReference>
<evidence type="ECO:0000313" key="15">
    <source>
        <dbReference type="EMBL" id="CCE55707.1"/>
    </source>
</evidence>
<evidence type="ECO:0000256" key="4">
    <source>
        <dbReference type="ARBA" id="ARBA00013145"/>
    </source>
</evidence>
<dbReference type="CDD" id="cd07035">
    <property type="entry name" value="TPP_PYR_POX_like"/>
    <property type="match status" value="1"/>
</dbReference>
<dbReference type="EMBL" id="CAFW01000084">
    <property type="protein sequence ID" value="CCE55707.1"/>
    <property type="molecule type" value="Genomic_DNA"/>
</dbReference>
<reference evidence="15 16" key="1">
    <citation type="journal article" date="2012" name="J. Bacteriol.">
        <title>Genome Sequence of Corynebacterium casei UCMA 3821, Isolated from a Smear-Ripened Cheese.</title>
        <authorList>
            <person name="Monnet C."/>
            <person name="Loux V."/>
            <person name="Bento P."/>
            <person name="Gibrat J.F."/>
            <person name="Straub C."/>
            <person name="Bonnarme P."/>
            <person name="Landaud S."/>
            <person name="Irlinger F."/>
        </authorList>
    </citation>
    <scope>NUCLEOTIDE SEQUENCE [LARGE SCALE GENOMIC DNA]</scope>
    <source>
        <strain evidence="15 16">UCMA 3821</strain>
    </source>
</reference>
<gene>
    <name evidence="15" type="ORF">CCAS_11095</name>
</gene>
<dbReference type="GO" id="GO:0009099">
    <property type="term" value="P:L-valine biosynthetic process"/>
    <property type="evidence" value="ECO:0007669"/>
    <property type="project" value="UniProtKB-UniPathway"/>
</dbReference>
<dbReference type="EC" id="2.2.1.6" evidence="4"/>
<keyword evidence="8" id="KW-0100">Branched-chain amino acid biosynthesis</keyword>
<dbReference type="InterPro" id="IPR011766">
    <property type="entry name" value="TPP_enzyme_TPP-bd"/>
</dbReference>
<comment type="pathway">
    <text evidence="2">Amino-acid biosynthesis; L-valine biosynthesis; L-valine from pyruvate: step 1/4.</text>
</comment>
<evidence type="ECO:0000256" key="9">
    <source>
        <dbReference type="ARBA" id="ARBA00048670"/>
    </source>
</evidence>
<dbReference type="UniPathway" id="UPA00047">
    <property type="reaction ID" value="UER00055"/>
</dbReference>
<dbReference type="SUPFAM" id="SSF52518">
    <property type="entry name" value="Thiamin diphosphate-binding fold (THDP-binding)"/>
    <property type="match status" value="2"/>
</dbReference>
<accession>G7HZU2</accession>
<evidence type="ECO:0000256" key="6">
    <source>
        <dbReference type="ARBA" id="ARBA00022827"/>
    </source>
</evidence>
<protein>
    <recommendedName>
        <fullName evidence="4">acetolactate synthase</fullName>
        <ecNumber evidence="4">2.2.1.6</ecNumber>
    </recommendedName>
</protein>
<dbReference type="GO" id="GO:0009097">
    <property type="term" value="P:isoleucine biosynthetic process"/>
    <property type="evidence" value="ECO:0007669"/>
    <property type="project" value="UniProtKB-UniPathway"/>
</dbReference>
<dbReference type="InterPro" id="IPR029035">
    <property type="entry name" value="DHS-like_NAD/FAD-binding_dom"/>
</dbReference>
<dbReference type="GO" id="GO:0005948">
    <property type="term" value="C:acetolactate synthase complex"/>
    <property type="evidence" value="ECO:0007669"/>
    <property type="project" value="TreeGrafter"/>
</dbReference>
<comment type="similarity">
    <text evidence="3 10">Belongs to the TPP enzyme family.</text>
</comment>
<keyword evidence="8" id="KW-0028">Amino-acid biosynthesis</keyword>
<evidence type="ECO:0000313" key="16">
    <source>
        <dbReference type="Proteomes" id="UP000004840"/>
    </source>
</evidence>
<proteinExistence type="inferred from homology"/>
<evidence type="ECO:0000259" key="12">
    <source>
        <dbReference type="Pfam" id="PF00205"/>
    </source>
</evidence>
<evidence type="ECO:0000256" key="11">
    <source>
        <dbReference type="SAM" id="MobiDB-lite"/>
    </source>
</evidence>
<dbReference type="InterPro" id="IPR012000">
    <property type="entry name" value="Thiamin_PyroP_enz_cen_dom"/>
</dbReference>
<evidence type="ECO:0000256" key="10">
    <source>
        <dbReference type="RuleBase" id="RU362132"/>
    </source>
</evidence>
<feature type="region of interest" description="Disordered" evidence="11">
    <location>
        <begin position="331"/>
        <end position="350"/>
    </location>
</feature>
<evidence type="ECO:0000256" key="8">
    <source>
        <dbReference type="ARBA" id="ARBA00023304"/>
    </source>
</evidence>